<organism evidence="1 2">
    <name type="scientific">Paenibacillus hunanensis</name>
    <dbReference type="NCBI Taxonomy" id="539262"/>
    <lineage>
        <taxon>Bacteria</taxon>
        <taxon>Bacillati</taxon>
        <taxon>Bacillota</taxon>
        <taxon>Bacilli</taxon>
        <taxon>Bacillales</taxon>
        <taxon>Paenibacillaceae</taxon>
        <taxon>Paenibacillus</taxon>
    </lineage>
</organism>
<evidence type="ECO:0000313" key="2">
    <source>
        <dbReference type="Proteomes" id="UP001185028"/>
    </source>
</evidence>
<accession>A0ABU1J3U0</accession>
<comment type="caution">
    <text evidence="1">The sequence shown here is derived from an EMBL/GenBank/DDBJ whole genome shotgun (WGS) entry which is preliminary data.</text>
</comment>
<gene>
    <name evidence="1" type="ORF">JOC58_003782</name>
</gene>
<dbReference type="Proteomes" id="UP001185028">
    <property type="component" value="Unassembled WGS sequence"/>
</dbReference>
<dbReference type="RefSeq" id="WP_188775710.1">
    <property type="nucleotide sequence ID" value="NZ_BMMB01000005.1"/>
</dbReference>
<keyword evidence="2" id="KW-1185">Reference proteome</keyword>
<evidence type="ECO:0000313" key="1">
    <source>
        <dbReference type="EMBL" id="MDR6245866.1"/>
    </source>
</evidence>
<reference evidence="1 2" key="1">
    <citation type="submission" date="2023-07" db="EMBL/GenBank/DDBJ databases">
        <title>Genomic Encyclopedia of Type Strains, Phase IV (KMG-IV): sequencing the most valuable type-strain genomes for metagenomic binning, comparative biology and taxonomic classification.</title>
        <authorList>
            <person name="Goeker M."/>
        </authorList>
    </citation>
    <scope>NUCLEOTIDE SEQUENCE [LARGE SCALE GENOMIC DNA]</scope>
    <source>
        <strain evidence="1 2">DSM 22170</strain>
    </source>
</reference>
<dbReference type="EMBL" id="JAVDQH010000019">
    <property type="protein sequence ID" value="MDR6245866.1"/>
    <property type="molecule type" value="Genomic_DNA"/>
</dbReference>
<proteinExistence type="predicted"/>
<protein>
    <recommendedName>
        <fullName evidence="3">Aspartyl-phosphate phosphatase Spo0E family protein</fullName>
    </recommendedName>
</protein>
<sequence length="55" mass="6701">MEFRELLDQSLEKMTEEQKTDFIRQVCLIMHNRNNSDLIVRAKIKEIIQRFGVYE</sequence>
<evidence type="ECO:0008006" key="3">
    <source>
        <dbReference type="Google" id="ProtNLM"/>
    </source>
</evidence>
<name>A0ABU1J3U0_9BACL</name>